<organism evidence="2 3">
    <name type="scientific">Actinomadura verrucosospora</name>
    <dbReference type="NCBI Taxonomy" id="46165"/>
    <lineage>
        <taxon>Bacteria</taxon>
        <taxon>Bacillati</taxon>
        <taxon>Actinomycetota</taxon>
        <taxon>Actinomycetes</taxon>
        <taxon>Streptosporangiales</taxon>
        <taxon>Thermomonosporaceae</taxon>
        <taxon>Actinomadura</taxon>
    </lineage>
</organism>
<dbReference type="InterPro" id="IPR050099">
    <property type="entry name" value="SIS_GmhA/DiaA_subfam"/>
</dbReference>
<keyword evidence="2" id="KW-0413">Isomerase</keyword>
<dbReference type="InterPro" id="IPR046348">
    <property type="entry name" value="SIS_dom_sf"/>
</dbReference>
<gene>
    <name evidence="2" type="ORF">ACTIVE_3926</name>
</gene>
<dbReference type="Proteomes" id="UP000501240">
    <property type="component" value="Chromosome"/>
</dbReference>
<dbReference type="SUPFAM" id="SSF53697">
    <property type="entry name" value="SIS domain"/>
    <property type="match status" value="1"/>
</dbReference>
<evidence type="ECO:0000313" key="2">
    <source>
        <dbReference type="EMBL" id="QKG22288.1"/>
    </source>
</evidence>
<keyword evidence="3" id="KW-1185">Reference proteome</keyword>
<dbReference type="RefSeq" id="WP_173096434.1">
    <property type="nucleotide sequence ID" value="NZ_CP053892.1"/>
</dbReference>
<accession>A0A7D4AMR2</accession>
<dbReference type="Gene3D" id="3.40.50.10490">
    <property type="entry name" value="Glucose-6-phosphate isomerase like protein, domain 1"/>
    <property type="match status" value="1"/>
</dbReference>
<evidence type="ECO:0000313" key="3">
    <source>
        <dbReference type="Proteomes" id="UP000501240"/>
    </source>
</evidence>
<dbReference type="AlphaFoldDB" id="A0A7D4AMR2"/>
<dbReference type="EMBL" id="CP053892">
    <property type="protein sequence ID" value="QKG22288.1"/>
    <property type="molecule type" value="Genomic_DNA"/>
</dbReference>
<dbReference type="InterPro" id="IPR001347">
    <property type="entry name" value="SIS_dom"/>
</dbReference>
<dbReference type="PANTHER" id="PTHR30390:SF6">
    <property type="entry name" value="DNAA INITIATOR-ASSOCIATING PROTEIN DIAA"/>
    <property type="match status" value="1"/>
</dbReference>
<feature type="domain" description="SIS" evidence="1">
    <location>
        <begin position="39"/>
        <end position="202"/>
    </location>
</feature>
<dbReference type="PROSITE" id="PS51464">
    <property type="entry name" value="SIS"/>
    <property type="match status" value="1"/>
</dbReference>
<dbReference type="Pfam" id="PF13580">
    <property type="entry name" value="SIS_2"/>
    <property type="match status" value="1"/>
</dbReference>
<proteinExistence type="predicted"/>
<sequence length="206" mass="20897">MTTTNDEAGAVAEVFRRRAAPGAALAGAAGAVAAACHAMAARFHRGGRLFTFGNGGAATDAQHVAVEFVHPVIVGKRAMPALSLTGDVATLTGIGAATGFDEVFAHQLRCFGGPDDMALGISPDGRCGSVLRGLEEARGLGMLTVALTGGDGGAVAASPAVDHVVTVPSGDPRVVKEVHVTAYHVLWELVHVFLEQPGVLGREVVA</sequence>
<dbReference type="GO" id="GO:1901135">
    <property type="term" value="P:carbohydrate derivative metabolic process"/>
    <property type="evidence" value="ECO:0007669"/>
    <property type="project" value="InterPro"/>
</dbReference>
<dbReference type="CDD" id="cd05006">
    <property type="entry name" value="SIS_GmhA"/>
    <property type="match status" value="1"/>
</dbReference>
<evidence type="ECO:0000259" key="1">
    <source>
        <dbReference type="PROSITE" id="PS51464"/>
    </source>
</evidence>
<dbReference type="PANTHER" id="PTHR30390">
    <property type="entry name" value="SEDOHEPTULOSE 7-PHOSPHATE ISOMERASE / DNAA INITIATOR-ASSOCIATING FACTOR FOR REPLICATION INITIATION"/>
    <property type="match status" value="1"/>
</dbReference>
<dbReference type="GO" id="GO:0016853">
    <property type="term" value="F:isomerase activity"/>
    <property type="evidence" value="ECO:0007669"/>
    <property type="project" value="UniProtKB-KW"/>
</dbReference>
<dbReference type="GO" id="GO:0097367">
    <property type="term" value="F:carbohydrate derivative binding"/>
    <property type="evidence" value="ECO:0007669"/>
    <property type="project" value="InterPro"/>
</dbReference>
<protein>
    <submittedName>
        <fullName evidence="2">Sedoheptulose 7-phosphate isomerase</fullName>
    </submittedName>
</protein>
<dbReference type="InterPro" id="IPR035461">
    <property type="entry name" value="GmhA/DiaA"/>
</dbReference>
<reference evidence="2 3" key="1">
    <citation type="submission" date="2020-05" db="EMBL/GenBank/DDBJ databases">
        <title>Actinomadura verrucosospora NRRL-B18236 (PFL_A860) Genome sequencing and assembly.</title>
        <authorList>
            <person name="Samborskyy M."/>
        </authorList>
    </citation>
    <scope>NUCLEOTIDE SEQUENCE [LARGE SCALE GENOMIC DNA]</scope>
    <source>
        <strain evidence="2 3">NRRL:B18236</strain>
    </source>
</reference>
<name>A0A7D4AMR2_ACTVE</name>